<keyword evidence="3" id="KW-1185">Reference proteome</keyword>
<keyword evidence="1" id="KW-0472">Membrane</keyword>
<feature type="transmembrane region" description="Helical" evidence="1">
    <location>
        <begin position="22"/>
        <end position="43"/>
    </location>
</feature>
<dbReference type="AlphaFoldDB" id="A0A4P6HTQ5"/>
<keyword evidence="1" id="KW-1133">Transmembrane helix</keyword>
<evidence type="ECO:0000256" key="1">
    <source>
        <dbReference type="SAM" id="Phobius"/>
    </source>
</evidence>
<keyword evidence="1" id="KW-0812">Transmembrane</keyword>
<evidence type="ECO:0000313" key="3">
    <source>
        <dbReference type="Proteomes" id="UP000293296"/>
    </source>
</evidence>
<evidence type="ECO:0000313" key="2">
    <source>
        <dbReference type="EMBL" id="QAZ68838.1"/>
    </source>
</evidence>
<dbReference type="InterPro" id="IPR012902">
    <property type="entry name" value="N_methyl_site"/>
</dbReference>
<reference evidence="2 3" key="1">
    <citation type="submission" date="2018-02" db="EMBL/GenBank/DDBJ databases">
        <title>Genome sequence of Desulfovibrio carbinolicus DSM 3852.</title>
        <authorList>
            <person name="Wilbanks E."/>
            <person name="Skennerton C.T."/>
            <person name="Orphan V.J."/>
        </authorList>
    </citation>
    <scope>NUCLEOTIDE SEQUENCE [LARGE SCALE GENOMIC DNA]</scope>
    <source>
        <strain evidence="2 3">DSM 3852</strain>
    </source>
</reference>
<dbReference type="EMBL" id="CP026538">
    <property type="protein sequence ID" value="QAZ68838.1"/>
    <property type="molecule type" value="Genomic_DNA"/>
</dbReference>
<gene>
    <name evidence="2" type="ORF">C3Y92_16995</name>
</gene>
<name>A0A4P6HTQ5_9BACT</name>
<dbReference type="NCBIfam" id="TIGR02532">
    <property type="entry name" value="IV_pilin_GFxxxE"/>
    <property type="match status" value="1"/>
</dbReference>
<dbReference type="SUPFAM" id="SSF54523">
    <property type="entry name" value="Pili subunits"/>
    <property type="match status" value="1"/>
</dbReference>
<dbReference type="KEGG" id="dcb:C3Y92_16995"/>
<dbReference type="Pfam" id="PF07963">
    <property type="entry name" value="N_methyl"/>
    <property type="match status" value="1"/>
</dbReference>
<organism evidence="2 3">
    <name type="scientific">Solidesulfovibrio carbinolicus</name>
    <dbReference type="NCBI Taxonomy" id="296842"/>
    <lineage>
        <taxon>Bacteria</taxon>
        <taxon>Pseudomonadati</taxon>
        <taxon>Thermodesulfobacteriota</taxon>
        <taxon>Desulfovibrionia</taxon>
        <taxon>Desulfovibrionales</taxon>
        <taxon>Desulfovibrionaceae</taxon>
        <taxon>Solidesulfovibrio</taxon>
    </lineage>
</organism>
<proteinExistence type="predicted"/>
<protein>
    <submittedName>
        <fullName evidence="2">Prepilin-type cleavage/methylation domain-containing protein</fullName>
    </submittedName>
</protein>
<dbReference type="Proteomes" id="UP000293296">
    <property type="component" value="Chromosome"/>
</dbReference>
<sequence>MPGIAMPAGVDMSKQRCLRRKCPGFTLIEIVASLVVMGIIAAFGTSLLTNVARGYTHARNADEVVQKAQMALQRMTIEFTQLVPSGAIGNAANVTYNYNGTNCFIFQNGNAIVYRYAGTNYTLVDGVAVGSLQFRYYVNYSSTALSSFSNNSSINLIGVSFNMQGDDTSVGMNQAYSTRVKVNKLQ</sequence>
<dbReference type="InterPro" id="IPR045584">
    <property type="entry name" value="Pilin-like"/>
</dbReference>
<accession>A0A4P6HTQ5</accession>